<organism evidence="2">
    <name type="scientific">Zea mays</name>
    <name type="common">Maize</name>
    <dbReference type="NCBI Taxonomy" id="4577"/>
    <lineage>
        <taxon>Eukaryota</taxon>
        <taxon>Viridiplantae</taxon>
        <taxon>Streptophyta</taxon>
        <taxon>Embryophyta</taxon>
        <taxon>Tracheophyta</taxon>
        <taxon>Spermatophyta</taxon>
        <taxon>Magnoliopsida</taxon>
        <taxon>Liliopsida</taxon>
        <taxon>Poales</taxon>
        <taxon>Poaceae</taxon>
        <taxon>PACMAD clade</taxon>
        <taxon>Panicoideae</taxon>
        <taxon>Andropogonodae</taxon>
        <taxon>Andropogoneae</taxon>
        <taxon>Tripsacinae</taxon>
        <taxon>Zea</taxon>
    </lineage>
</organism>
<sequence length="92" mass="9885">MVSGGSTKEQQHEMNISFGMMNQHHQPPSSSSSSSMHAAAASFMSGKEASGAYDHLGELDQALFMYLDHGSSHGGGATQQERRRKSNATDQQ</sequence>
<evidence type="ECO:0000256" key="1">
    <source>
        <dbReference type="SAM" id="MobiDB-lite"/>
    </source>
</evidence>
<protein>
    <submittedName>
        <fullName evidence="2">BZIP transcription factor family protein</fullName>
    </submittedName>
</protein>
<proteinExistence type="predicted"/>
<feature type="compositionally biased region" description="Low complexity" evidence="1">
    <location>
        <begin position="29"/>
        <end position="44"/>
    </location>
</feature>
<dbReference type="ExpressionAtlas" id="A0A1D6I6Z5">
    <property type="expression patterns" value="baseline and differential"/>
</dbReference>
<accession>A0A1D6I6Z5</accession>
<feature type="region of interest" description="Disordered" evidence="1">
    <location>
        <begin position="1"/>
        <end position="44"/>
    </location>
</feature>
<name>A0A1D6I6Z5_MAIZE</name>
<gene>
    <name evidence="2" type="ORF">ZEAMMB73_Zm00001d020938</name>
</gene>
<reference evidence="2" key="1">
    <citation type="submission" date="2015-12" db="EMBL/GenBank/DDBJ databases">
        <title>Update maize B73 reference genome by single molecule sequencing technologies.</title>
        <authorList>
            <consortium name="Maize Genome Sequencing Project"/>
            <person name="Ware D."/>
        </authorList>
    </citation>
    <scope>NUCLEOTIDE SEQUENCE [LARGE SCALE GENOMIC DNA]</scope>
    <source>
        <tissue evidence="2">Seedling</tissue>
    </source>
</reference>
<evidence type="ECO:0000313" key="2">
    <source>
        <dbReference type="EMBL" id="ONM55840.1"/>
    </source>
</evidence>
<dbReference type="AlphaFoldDB" id="A0A1D6I6Z5"/>
<dbReference type="EMBL" id="CM007650">
    <property type="protein sequence ID" value="ONM55840.1"/>
    <property type="molecule type" value="Genomic_DNA"/>
</dbReference>
<feature type="region of interest" description="Disordered" evidence="1">
    <location>
        <begin position="68"/>
        <end position="92"/>
    </location>
</feature>